<dbReference type="Pfam" id="PF00962">
    <property type="entry name" value="A_deaminase"/>
    <property type="match status" value="1"/>
</dbReference>
<dbReference type="GO" id="GO:0046872">
    <property type="term" value="F:metal ion binding"/>
    <property type="evidence" value="ECO:0007669"/>
    <property type="project" value="UniProtKB-KW"/>
</dbReference>
<name>C1BPU3_CALRO</name>
<keyword evidence="5" id="KW-0378">Hydrolase</keyword>
<evidence type="ECO:0000256" key="4">
    <source>
        <dbReference type="ARBA" id="ARBA00022723"/>
    </source>
</evidence>
<dbReference type="InterPro" id="IPR006330">
    <property type="entry name" value="Ado/ade_deaminase"/>
</dbReference>
<evidence type="ECO:0000256" key="3">
    <source>
        <dbReference type="ARBA" id="ARBA00012784"/>
    </source>
</evidence>
<dbReference type="PANTHER" id="PTHR11409:SF43">
    <property type="entry name" value="ADENOSINE DEAMINASE"/>
    <property type="match status" value="1"/>
</dbReference>
<protein>
    <recommendedName>
        <fullName evidence="3">adenosine deaminase</fullName>
        <ecNumber evidence="3">3.5.4.4</ecNumber>
    </recommendedName>
</protein>
<dbReference type="EC" id="3.5.4.4" evidence="3"/>
<dbReference type="EMBL" id="BT076622">
    <property type="protein sequence ID" value="ACO11046.1"/>
    <property type="molecule type" value="mRNA"/>
</dbReference>
<gene>
    <name evidence="8" type="primary">ADA</name>
</gene>
<evidence type="ECO:0000256" key="5">
    <source>
        <dbReference type="ARBA" id="ARBA00022801"/>
    </source>
</evidence>
<dbReference type="SUPFAM" id="SSF51556">
    <property type="entry name" value="Metallo-dependent hydrolases"/>
    <property type="match status" value="1"/>
</dbReference>
<dbReference type="GO" id="GO:0060169">
    <property type="term" value="P:negative regulation of adenosine receptor signaling pathway"/>
    <property type="evidence" value="ECO:0007669"/>
    <property type="project" value="TreeGrafter"/>
</dbReference>
<sequence>MPAVLPSSIGPSLKTPLSRVELHVHLDGSPRHETLWELTKIKKKQLPGDGSFKAFQKAIVVNEPSNLAHYLASFAHIMPAISGDIEALERVAYEFGEDSFTRGVLYVESRFCPQLLLNKEEYPTVSSEDILKAVLRGFKKAETEFGIKIRTILACIQGAEVFDQEILDFCTKYKDEGVVGIDHAGDEAQKPNAEGRYRNSSVITVFQEAKRRGIHRTAHAGESGPPGSIEEALDAMYAERIGHGYRVLHDKTLYERCIREGVHFETCPISSYLTGGVPLSTHTHPIITIAQDRANFSVNSDDTAVNGCGLEEDFDIVKAWGLKEAHLVRATFNAARAAFLPSHEKKELLTSLKATYGIE</sequence>
<dbReference type="GO" id="GO:0009897">
    <property type="term" value="C:external side of plasma membrane"/>
    <property type="evidence" value="ECO:0007669"/>
    <property type="project" value="TreeGrafter"/>
</dbReference>
<dbReference type="NCBIfam" id="TIGR01430">
    <property type="entry name" value="aden_deam"/>
    <property type="match status" value="1"/>
</dbReference>
<dbReference type="Gene3D" id="3.20.20.140">
    <property type="entry name" value="Metal-dependent hydrolases"/>
    <property type="match status" value="1"/>
</dbReference>
<dbReference type="GO" id="GO:0043103">
    <property type="term" value="P:hypoxanthine salvage"/>
    <property type="evidence" value="ECO:0007669"/>
    <property type="project" value="TreeGrafter"/>
</dbReference>
<dbReference type="InterPro" id="IPR001365">
    <property type="entry name" value="A_deaminase_dom"/>
</dbReference>
<dbReference type="AlphaFoldDB" id="C1BPU3"/>
<organism evidence="8">
    <name type="scientific">Caligus rogercresseyi</name>
    <name type="common">Sea louse</name>
    <dbReference type="NCBI Taxonomy" id="217165"/>
    <lineage>
        <taxon>Eukaryota</taxon>
        <taxon>Metazoa</taxon>
        <taxon>Ecdysozoa</taxon>
        <taxon>Arthropoda</taxon>
        <taxon>Crustacea</taxon>
        <taxon>Multicrustacea</taxon>
        <taxon>Hexanauplia</taxon>
        <taxon>Copepoda</taxon>
        <taxon>Siphonostomatoida</taxon>
        <taxon>Caligidae</taxon>
        <taxon>Caligus</taxon>
    </lineage>
</organism>
<dbReference type="GO" id="GO:0006154">
    <property type="term" value="P:adenosine catabolic process"/>
    <property type="evidence" value="ECO:0007669"/>
    <property type="project" value="TreeGrafter"/>
</dbReference>
<proteinExistence type="evidence at transcript level"/>
<accession>C1BPU3</accession>
<dbReference type="GO" id="GO:0004000">
    <property type="term" value="F:adenosine deaminase activity"/>
    <property type="evidence" value="ECO:0007669"/>
    <property type="project" value="UniProtKB-ARBA"/>
</dbReference>
<evidence type="ECO:0000259" key="7">
    <source>
        <dbReference type="Pfam" id="PF00962"/>
    </source>
</evidence>
<evidence type="ECO:0000256" key="1">
    <source>
        <dbReference type="ARBA" id="ARBA00001947"/>
    </source>
</evidence>
<dbReference type="GO" id="GO:0005829">
    <property type="term" value="C:cytosol"/>
    <property type="evidence" value="ECO:0007669"/>
    <property type="project" value="TreeGrafter"/>
</dbReference>
<keyword evidence="4" id="KW-0479">Metal-binding</keyword>
<dbReference type="GO" id="GO:0046103">
    <property type="term" value="P:inosine biosynthetic process"/>
    <property type="evidence" value="ECO:0007669"/>
    <property type="project" value="TreeGrafter"/>
</dbReference>
<evidence type="ECO:0000256" key="2">
    <source>
        <dbReference type="ARBA" id="ARBA00006676"/>
    </source>
</evidence>
<dbReference type="PANTHER" id="PTHR11409">
    <property type="entry name" value="ADENOSINE DEAMINASE"/>
    <property type="match status" value="1"/>
</dbReference>
<evidence type="ECO:0000256" key="6">
    <source>
        <dbReference type="ARBA" id="ARBA00022833"/>
    </source>
</evidence>
<reference evidence="8" key="1">
    <citation type="submission" date="2009-03" db="EMBL/GenBank/DDBJ databases">
        <title>Caligus rogercresseyi ESTs and full-length cDNAs.</title>
        <authorList>
            <person name="Yasuike M."/>
            <person name="von Schalburg K."/>
            <person name="Cooper G."/>
            <person name="Leong J."/>
            <person name="Jones S.R.M."/>
            <person name="Koop B.F."/>
        </authorList>
    </citation>
    <scope>NUCLEOTIDE SEQUENCE</scope>
    <source>
        <tissue evidence="8">Whole tissue</tissue>
    </source>
</reference>
<evidence type="ECO:0000313" key="8">
    <source>
        <dbReference type="EMBL" id="ACO11046.1"/>
    </source>
</evidence>
<dbReference type="InterPro" id="IPR032466">
    <property type="entry name" value="Metal_Hydrolase"/>
</dbReference>
<feature type="domain" description="Adenosine deaminase" evidence="7">
    <location>
        <begin position="19"/>
        <end position="353"/>
    </location>
</feature>
<keyword evidence="6" id="KW-0862">Zinc</keyword>
<comment type="similarity">
    <text evidence="2">Belongs to the metallo-dependent hydrolases superfamily. Adenosine and AMP deaminases family.</text>
</comment>
<comment type="cofactor">
    <cofactor evidence="1">
        <name>Zn(2+)</name>
        <dbReference type="ChEBI" id="CHEBI:29105"/>
    </cofactor>
</comment>